<dbReference type="Proteomes" id="UP000078272">
    <property type="component" value="Unassembled WGS sequence"/>
</dbReference>
<dbReference type="PANTHER" id="PTHR43660:SF1">
    <property type="entry name" value="DIPEPTIDYL CARBOXYPEPTIDASE"/>
    <property type="match status" value="1"/>
</dbReference>
<dbReference type="GO" id="GO:0005829">
    <property type="term" value="C:cytosol"/>
    <property type="evidence" value="ECO:0007669"/>
    <property type="project" value="UniProtKB-ARBA"/>
</dbReference>
<dbReference type="STRING" id="401562.NS365_06305"/>
<sequence length="687" mass="76587">MIEPAPLEQKIAEFDVRVAFESPETLPHFDALLPQDFTQGFDRGIGLHAEEIDAIAADPAEPDFDNTILAMERSGRALSRIASLFYALAGAHTNDDLQTVERTVSPQLSRHSSRITLNAALFARIDHVFARRADFGLSPEALRLLERTHSSFVRSGAKLQGEARERLSDINARLAELGTQFSQNVLHDERAFARPVEEADLVGLPGFLLSSMRDAAEERGLTGHVVTLSRSVIVPFLTFCPNPALRTELFAAWTRRGEMDAAHDNRPLITEMLSLRAEKAKLLGFESFAHYKLDDTMAKTPANVEALLTRVWERARDAALRDAETLRALAADSGANAPFTAADWRYWSEKRRHAEFAIDESALKTYFTLDRMIEAAFDVANRLFGLRFEPLPGLKVWHPDARGWRVLDRDGTARGLFIGDYFARSSKRSGAWMSALRSQHGIDGGQTPVIYNICNFAKPAKGEPALLSVDDARTLFHEFGHALHGLLSDVTYPSLAGTAVSRDFVELPSQLFEHWLDVPEILERHARHAVTGEPLPQTEADKLKAARTYDAGFNTVEYTSSALVDLLFHQEGTAPADPMAREREILDGLGMPAEMVMRHRSPHFAHVFSGDGYSSGYYSYMWSEVLDADAFEAFEKTGDAFDPETARKLRDFIYSAGNSDDPALLYERFRGRAPDPDAMMRKRGFAA</sequence>
<comment type="cofactor">
    <cofactor evidence="7">
        <name>Zn(2+)</name>
        <dbReference type="ChEBI" id="CHEBI:29105"/>
    </cofactor>
    <text evidence="7">Binds 1 zinc ion.</text>
</comment>
<name>A0A175R5F8_9HYPH</name>
<feature type="domain" description="Peptidase M3A/M3B catalytic" evidence="8">
    <location>
        <begin position="237"/>
        <end position="684"/>
    </location>
</feature>
<evidence type="ECO:0000256" key="4">
    <source>
        <dbReference type="ARBA" id="ARBA00022801"/>
    </source>
</evidence>
<dbReference type="InterPro" id="IPR001567">
    <property type="entry name" value="Pept_M3A_M3B_dom"/>
</dbReference>
<evidence type="ECO:0000256" key="6">
    <source>
        <dbReference type="ARBA" id="ARBA00023049"/>
    </source>
</evidence>
<protein>
    <submittedName>
        <fullName evidence="9">Peptidase M3</fullName>
    </submittedName>
</protein>
<dbReference type="GO" id="GO:0006508">
    <property type="term" value="P:proteolysis"/>
    <property type="evidence" value="ECO:0007669"/>
    <property type="project" value="UniProtKB-KW"/>
</dbReference>
<evidence type="ECO:0000256" key="7">
    <source>
        <dbReference type="RuleBase" id="RU003435"/>
    </source>
</evidence>
<dbReference type="AlphaFoldDB" id="A0A175R5F8"/>
<dbReference type="SUPFAM" id="SSF55486">
    <property type="entry name" value="Metalloproteases ('zincins'), catalytic domain"/>
    <property type="match status" value="1"/>
</dbReference>
<dbReference type="Gene3D" id="1.10.1370.10">
    <property type="entry name" value="Neurolysin, domain 3"/>
    <property type="match status" value="1"/>
</dbReference>
<dbReference type="InterPro" id="IPR024077">
    <property type="entry name" value="Neurolysin/TOP_dom2"/>
</dbReference>
<dbReference type="GO" id="GO:0004180">
    <property type="term" value="F:carboxypeptidase activity"/>
    <property type="evidence" value="ECO:0007669"/>
    <property type="project" value="TreeGrafter"/>
</dbReference>
<dbReference type="PATRIC" id="fig|401562.3.peg.4413"/>
<proteinExistence type="inferred from homology"/>
<evidence type="ECO:0000313" key="10">
    <source>
        <dbReference type="Proteomes" id="UP000078272"/>
    </source>
</evidence>
<evidence type="ECO:0000256" key="2">
    <source>
        <dbReference type="ARBA" id="ARBA00022670"/>
    </source>
</evidence>
<evidence type="ECO:0000256" key="5">
    <source>
        <dbReference type="ARBA" id="ARBA00022833"/>
    </source>
</evidence>
<evidence type="ECO:0000259" key="8">
    <source>
        <dbReference type="Pfam" id="PF01432"/>
    </source>
</evidence>
<dbReference type="InterPro" id="IPR045090">
    <property type="entry name" value="Pept_M3A_M3B"/>
</dbReference>
<dbReference type="RefSeq" id="WP_058636465.1">
    <property type="nucleotide sequence ID" value="NZ_LDPZ01000060.1"/>
</dbReference>
<keyword evidence="5 7" id="KW-0862">Zinc</keyword>
<comment type="caution">
    <text evidence="9">The sequence shown here is derived from an EMBL/GenBank/DDBJ whole genome shotgun (WGS) entry which is preliminary data.</text>
</comment>
<evidence type="ECO:0000256" key="3">
    <source>
        <dbReference type="ARBA" id="ARBA00022723"/>
    </source>
</evidence>
<reference evidence="9 10" key="1">
    <citation type="journal article" date="2016" name="Front. Microbiol.">
        <title>Genomic Resource of Rice Seed Associated Bacteria.</title>
        <authorList>
            <person name="Midha S."/>
            <person name="Bansal K."/>
            <person name="Sharma S."/>
            <person name="Kumar N."/>
            <person name="Patil P.P."/>
            <person name="Chaudhry V."/>
            <person name="Patil P.B."/>
        </authorList>
    </citation>
    <scope>NUCLEOTIDE SEQUENCE [LARGE SCALE GENOMIC DNA]</scope>
    <source>
        <strain evidence="9 10">NS226</strain>
    </source>
</reference>
<dbReference type="PANTHER" id="PTHR43660">
    <property type="entry name" value="DIPEPTIDYL CARBOXYPEPTIDASE"/>
    <property type="match status" value="1"/>
</dbReference>
<keyword evidence="6 7" id="KW-0482">Metalloprotease</keyword>
<accession>A0A175R5F8</accession>
<dbReference type="InterPro" id="IPR034005">
    <property type="entry name" value="M3A_DCP"/>
</dbReference>
<organism evidence="9 10">
    <name type="scientific">Aureimonas ureilytica</name>
    <dbReference type="NCBI Taxonomy" id="401562"/>
    <lineage>
        <taxon>Bacteria</taxon>
        <taxon>Pseudomonadati</taxon>
        <taxon>Pseudomonadota</taxon>
        <taxon>Alphaproteobacteria</taxon>
        <taxon>Hyphomicrobiales</taxon>
        <taxon>Aurantimonadaceae</taxon>
        <taxon>Aureimonas</taxon>
    </lineage>
</organism>
<dbReference type="CDD" id="cd06456">
    <property type="entry name" value="M3A_DCP"/>
    <property type="match status" value="1"/>
</dbReference>
<evidence type="ECO:0000313" key="9">
    <source>
        <dbReference type="EMBL" id="KTQ85402.1"/>
    </source>
</evidence>
<dbReference type="GO" id="GO:0046872">
    <property type="term" value="F:metal ion binding"/>
    <property type="evidence" value="ECO:0007669"/>
    <property type="project" value="UniProtKB-UniRule"/>
</dbReference>
<dbReference type="GO" id="GO:0004222">
    <property type="term" value="F:metalloendopeptidase activity"/>
    <property type="evidence" value="ECO:0007669"/>
    <property type="project" value="InterPro"/>
</dbReference>
<dbReference type="OrthoDB" id="9773538at2"/>
<dbReference type="FunFam" id="3.40.390.10:FF:000009">
    <property type="entry name" value="Oligopeptidase A"/>
    <property type="match status" value="1"/>
</dbReference>
<comment type="similarity">
    <text evidence="1 7">Belongs to the peptidase M3 family.</text>
</comment>
<dbReference type="Gene3D" id="3.40.390.10">
    <property type="entry name" value="Collagenase (Catalytic Domain)"/>
    <property type="match status" value="1"/>
</dbReference>
<gene>
    <name evidence="9" type="ORF">NS226_19960</name>
</gene>
<keyword evidence="3 7" id="KW-0479">Metal-binding</keyword>
<keyword evidence="4 7" id="KW-0378">Hydrolase</keyword>
<dbReference type="EMBL" id="LDPZ01000060">
    <property type="protein sequence ID" value="KTQ85402.1"/>
    <property type="molecule type" value="Genomic_DNA"/>
</dbReference>
<dbReference type="Pfam" id="PF01432">
    <property type="entry name" value="Peptidase_M3"/>
    <property type="match status" value="1"/>
</dbReference>
<evidence type="ECO:0000256" key="1">
    <source>
        <dbReference type="ARBA" id="ARBA00006040"/>
    </source>
</evidence>
<dbReference type="InterPro" id="IPR024079">
    <property type="entry name" value="MetalloPept_cat_dom_sf"/>
</dbReference>
<keyword evidence="2 7" id="KW-0645">Protease</keyword>
<dbReference type="Gene3D" id="1.10.1370.40">
    <property type="match status" value="1"/>
</dbReference>